<evidence type="ECO:0000256" key="6">
    <source>
        <dbReference type="RuleBase" id="RU004374"/>
    </source>
</evidence>
<dbReference type="AlphaFoldDB" id="A2E7K0"/>
<dbReference type="FunFam" id="3.30.760.10:FF:000045">
    <property type="entry name" value="Eukaryotic initiation factor 4E family protein"/>
    <property type="match status" value="1"/>
</dbReference>
<dbReference type="EMBL" id="DS113320">
    <property type="protein sequence ID" value="EAY11393.1"/>
    <property type="molecule type" value="Genomic_DNA"/>
</dbReference>
<evidence type="ECO:0000256" key="3">
    <source>
        <dbReference type="ARBA" id="ARBA00022845"/>
    </source>
</evidence>
<dbReference type="GO" id="GO:0000340">
    <property type="term" value="F:RNA 7-methylguanosine cap binding"/>
    <property type="evidence" value="ECO:0000318"/>
    <property type="project" value="GO_Central"/>
</dbReference>
<dbReference type="Pfam" id="PF01652">
    <property type="entry name" value="IF4E"/>
    <property type="match status" value="1"/>
</dbReference>
<gene>
    <name evidence="7" type="ORF">TVAG_379750</name>
</gene>
<organism evidence="7 8">
    <name type="scientific">Trichomonas vaginalis (strain ATCC PRA-98 / G3)</name>
    <dbReference type="NCBI Taxonomy" id="412133"/>
    <lineage>
        <taxon>Eukaryota</taxon>
        <taxon>Metamonada</taxon>
        <taxon>Parabasalia</taxon>
        <taxon>Trichomonadida</taxon>
        <taxon>Trichomonadidae</taxon>
        <taxon>Trichomonas</taxon>
    </lineage>
</organism>
<keyword evidence="4 6" id="KW-0694">RNA-binding</keyword>
<proteinExistence type="inferred from homology"/>
<keyword evidence="8" id="KW-1185">Reference proteome</keyword>
<dbReference type="GO" id="GO:0006417">
    <property type="term" value="P:regulation of translation"/>
    <property type="evidence" value="ECO:0007669"/>
    <property type="project" value="UniProtKB-KW"/>
</dbReference>
<dbReference type="PANTHER" id="PTHR11960:SF8">
    <property type="entry name" value="EUKARYOTIC TRANSLATION INITIATION FACTOR 4E1-RELATED"/>
    <property type="match status" value="1"/>
</dbReference>
<comment type="similarity">
    <text evidence="1 6">Belongs to the eukaryotic initiation factor 4E family.</text>
</comment>
<sequence>MSAKAESIVPIPSDSGKGTPIPNKWVFWYLIPCKGGQNVHWSEYLHPLHSFDTIEGFCKLLSSIEHLHSLLKGCRYYVFREGVKPLWEDPSVKDGNVVSIEMDKTPENTENIEQKWQDIIIPTLNEELGPDVVGVEFASRETSWRMASWIKKDSKNIDKIFEFYQNALPNLSNLVTVSKVGN</sequence>
<protein>
    <submittedName>
        <fullName evidence="7">Translation initiation factor 4E-related protein</fullName>
    </submittedName>
</protein>
<dbReference type="Proteomes" id="UP000001542">
    <property type="component" value="Unassembled WGS sequence"/>
</dbReference>
<dbReference type="SUPFAM" id="SSF55418">
    <property type="entry name" value="eIF4e-like"/>
    <property type="match status" value="1"/>
</dbReference>
<dbReference type="Gene3D" id="3.30.760.10">
    <property type="entry name" value="RNA Cap, Translation Initiation Factor Eif4e"/>
    <property type="match status" value="1"/>
</dbReference>
<keyword evidence="3" id="KW-0810">Translation regulation</keyword>
<evidence type="ECO:0000256" key="1">
    <source>
        <dbReference type="ARBA" id="ARBA00009860"/>
    </source>
</evidence>
<evidence type="ECO:0000313" key="8">
    <source>
        <dbReference type="Proteomes" id="UP000001542"/>
    </source>
</evidence>
<dbReference type="VEuPathDB" id="TrichDB:TVAG_379750"/>
<evidence type="ECO:0000313" key="7">
    <source>
        <dbReference type="EMBL" id="EAY11393.1"/>
    </source>
</evidence>
<accession>A2E7K0</accession>
<name>A2E7K0_TRIV3</name>
<dbReference type="eggNOG" id="KOG1670">
    <property type="taxonomic scope" value="Eukaryota"/>
</dbReference>
<dbReference type="PANTHER" id="PTHR11960">
    <property type="entry name" value="EUKARYOTIC TRANSLATION INITIATION FACTOR 4E RELATED"/>
    <property type="match status" value="1"/>
</dbReference>
<dbReference type="GO" id="GO:0006413">
    <property type="term" value="P:translational initiation"/>
    <property type="evidence" value="ECO:0000318"/>
    <property type="project" value="GO_Central"/>
</dbReference>
<dbReference type="VEuPathDB" id="TrichDB:TVAGG3_0339840"/>
<dbReference type="KEGG" id="tva:4769346"/>
<dbReference type="InterPro" id="IPR001040">
    <property type="entry name" value="TIF_eIF_4E"/>
</dbReference>
<reference evidence="7" key="2">
    <citation type="journal article" date="2007" name="Science">
        <title>Draft genome sequence of the sexually transmitted pathogen Trichomonas vaginalis.</title>
        <authorList>
            <person name="Carlton J.M."/>
            <person name="Hirt R.P."/>
            <person name="Silva J.C."/>
            <person name="Delcher A.L."/>
            <person name="Schatz M."/>
            <person name="Zhao Q."/>
            <person name="Wortman J.R."/>
            <person name="Bidwell S.L."/>
            <person name="Alsmark U.C.M."/>
            <person name="Besteiro S."/>
            <person name="Sicheritz-Ponten T."/>
            <person name="Noel C.J."/>
            <person name="Dacks J.B."/>
            <person name="Foster P.G."/>
            <person name="Simillion C."/>
            <person name="Van de Peer Y."/>
            <person name="Miranda-Saavedra D."/>
            <person name="Barton G.J."/>
            <person name="Westrop G.D."/>
            <person name="Mueller S."/>
            <person name="Dessi D."/>
            <person name="Fiori P.L."/>
            <person name="Ren Q."/>
            <person name="Paulsen I."/>
            <person name="Zhang H."/>
            <person name="Bastida-Corcuera F.D."/>
            <person name="Simoes-Barbosa A."/>
            <person name="Brown M.T."/>
            <person name="Hayes R.D."/>
            <person name="Mukherjee M."/>
            <person name="Okumura C.Y."/>
            <person name="Schneider R."/>
            <person name="Smith A.J."/>
            <person name="Vanacova S."/>
            <person name="Villalvazo M."/>
            <person name="Haas B.J."/>
            <person name="Pertea M."/>
            <person name="Feldblyum T.V."/>
            <person name="Utterback T.R."/>
            <person name="Shu C.L."/>
            <person name="Osoegawa K."/>
            <person name="de Jong P.J."/>
            <person name="Hrdy I."/>
            <person name="Horvathova L."/>
            <person name="Zubacova Z."/>
            <person name="Dolezal P."/>
            <person name="Malik S.B."/>
            <person name="Logsdon J.M. Jr."/>
            <person name="Henze K."/>
            <person name="Gupta A."/>
            <person name="Wang C.C."/>
            <person name="Dunne R.L."/>
            <person name="Upcroft J.A."/>
            <person name="Upcroft P."/>
            <person name="White O."/>
            <person name="Salzberg S.L."/>
            <person name="Tang P."/>
            <person name="Chiu C.-H."/>
            <person name="Lee Y.-S."/>
            <person name="Embley T.M."/>
            <person name="Coombs G.H."/>
            <person name="Mottram J.C."/>
            <person name="Tachezy J."/>
            <person name="Fraser-Liggett C.M."/>
            <person name="Johnson P.J."/>
        </authorList>
    </citation>
    <scope>NUCLEOTIDE SEQUENCE [LARGE SCALE GENOMIC DNA]</scope>
    <source>
        <strain evidence="7">G3</strain>
    </source>
</reference>
<dbReference type="OrthoDB" id="590761at2759"/>
<dbReference type="GO" id="GO:0003743">
    <property type="term" value="F:translation initiation factor activity"/>
    <property type="evidence" value="ECO:0000318"/>
    <property type="project" value="GO_Central"/>
</dbReference>
<dbReference type="STRING" id="5722.A2E7K0"/>
<dbReference type="GO" id="GO:0016281">
    <property type="term" value="C:eukaryotic translation initiation factor 4F complex"/>
    <property type="evidence" value="ECO:0000318"/>
    <property type="project" value="GO_Central"/>
</dbReference>
<dbReference type="InParanoid" id="A2E7K0"/>
<evidence type="ECO:0000256" key="5">
    <source>
        <dbReference type="ARBA" id="ARBA00022917"/>
    </source>
</evidence>
<keyword evidence="5 6" id="KW-0648">Protein biosynthesis</keyword>
<dbReference type="SMR" id="A2E7K0"/>
<evidence type="ECO:0000256" key="4">
    <source>
        <dbReference type="ARBA" id="ARBA00022884"/>
    </source>
</evidence>
<reference evidence="7" key="1">
    <citation type="submission" date="2006-10" db="EMBL/GenBank/DDBJ databases">
        <authorList>
            <person name="Amadeo P."/>
            <person name="Zhao Q."/>
            <person name="Wortman J."/>
            <person name="Fraser-Liggett C."/>
            <person name="Carlton J."/>
        </authorList>
    </citation>
    <scope>NUCLEOTIDE SEQUENCE</scope>
    <source>
        <strain evidence="7">G3</strain>
    </source>
</reference>
<keyword evidence="2 6" id="KW-0396">Initiation factor</keyword>
<dbReference type="InterPro" id="IPR023398">
    <property type="entry name" value="TIF_eIF4e-like"/>
</dbReference>
<dbReference type="RefSeq" id="XP_001323616.1">
    <property type="nucleotide sequence ID" value="XM_001323581.1"/>
</dbReference>
<evidence type="ECO:0000256" key="2">
    <source>
        <dbReference type="ARBA" id="ARBA00022540"/>
    </source>
</evidence>